<feature type="region of interest" description="Disordered" evidence="6">
    <location>
        <begin position="1"/>
        <end position="20"/>
    </location>
</feature>
<feature type="transmembrane region" description="Helical" evidence="7">
    <location>
        <begin position="89"/>
        <end position="109"/>
    </location>
</feature>
<dbReference type="SUPFAM" id="SSF50022">
    <property type="entry name" value="ISP domain"/>
    <property type="match status" value="1"/>
</dbReference>
<keyword evidence="3" id="KW-0408">Iron</keyword>
<evidence type="ECO:0000256" key="6">
    <source>
        <dbReference type="SAM" id="MobiDB-lite"/>
    </source>
</evidence>
<reference evidence="10" key="2">
    <citation type="journal article" date="2024" name="Nature">
        <title>Anoxygenic phototroph of the Chloroflexota uses a type I reaction centre.</title>
        <authorList>
            <person name="Tsuji J.M."/>
            <person name="Shaw N.A."/>
            <person name="Nagashima S."/>
            <person name="Venkiteswaran J.J."/>
            <person name="Schiff S.L."/>
            <person name="Watanabe T."/>
            <person name="Fukui M."/>
            <person name="Hanada S."/>
            <person name="Tank M."/>
            <person name="Neufeld J.D."/>
        </authorList>
    </citation>
    <scope>NUCLEOTIDE SEQUENCE</scope>
    <source>
        <strain evidence="10">L227-S17</strain>
    </source>
</reference>
<evidence type="ECO:0000256" key="2">
    <source>
        <dbReference type="ARBA" id="ARBA00022723"/>
    </source>
</evidence>
<dbReference type="InterPro" id="IPR007301">
    <property type="entry name" value="DoxD"/>
</dbReference>
<dbReference type="GO" id="GO:0051537">
    <property type="term" value="F:2 iron, 2 sulfur cluster binding"/>
    <property type="evidence" value="ECO:0007669"/>
    <property type="project" value="UniProtKB-KW"/>
</dbReference>
<dbReference type="Proteomes" id="UP001431572">
    <property type="component" value="Chromosome 1"/>
</dbReference>
<reference evidence="9 11" key="1">
    <citation type="submission" date="2020-06" db="EMBL/GenBank/DDBJ databases">
        <title>Anoxygenic phototrophic Chloroflexota member uses a Type I reaction center.</title>
        <authorList>
            <person name="Tsuji J.M."/>
            <person name="Shaw N.A."/>
            <person name="Nagashima S."/>
            <person name="Venkiteswaran J."/>
            <person name="Schiff S.L."/>
            <person name="Hanada S."/>
            <person name="Tank M."/>
            <person name="Neufeld J.D."/>
        </authorList>
    </citation>
    <scope>NUCLEOTIDE SEQUENCE [LARGE SCALE GENOMIC DNA]</scope>
    <source>
        <strain evidence="9">L227-S17</strain>
    </source>
</reference>
<dbReference type="InterPro" id="IPR036922">
    <property type="entry name" value="Rieske_2Fe-2S_sf"/>
</dbReference>
<keyword evidence="7" id="KW-0812">Transmembrane</keyword>
<organism evidence="9 11">
    <name type="scientific">Candidatus Chlorohelix allophototropha</name>
    <dbReference type="NCBI Taxonomy" id="3003348"/>
    <lineage>
        <taxon>Bacteria</taxon>
        <taxon>Bacillati</taxon>
        <taxon>Chloroflexota</taxon>
        <taxon>Chloroflexia</taxon>
        <taxon>Candidatus Chloroheliales</taxon>
        <taxon>Candidatus Chloroheliaceae</taxon>
        <taxon>Candidatus Chlorohelix</taxon>
    </lineage>
</organism>
<dbReference type="EMBL" id="CP128399">
    <property type="protein sequence ID" value="WJW67726.1"/>
    <property type="molecule type" value="Genomic_DNA"/>
</dbReference>
<evidence type="ECO:0000313" key="11">
    <source>
        <dbReference type="Proteomes" id="UP000521676"/>
    </source>
</evidence>
<feature type="domain" description="Rieske" evidence="8">
    <location>
        <begin position="297"/>
        <end position="394"/>
    </location>
</feature>
<dbReference type="Proteomes" id="UP000521676">
    <property type="component" value="Unassembled WGS sequence"/>
</dbReference>
<dbReference type="PROSITE" id="PS51296">
    <property type="entry name" value="RIESKE"/>
    <property type="match status" value="1"/>
</dbReference>
<evidence type="ECO:0000313" key="9">
    <source>
        <dbReference type="EMBL" id="NWJ45862.1"/>
    </source>
</evidence>
<evidence type="ECO:0000256" key="3">
    <source>
        <dbReference type="ARBA" id="ARBA00023004"/>
    </source>
</evidence>
<dbReference type="PANTHER" id="PTHR39157">
    <property type="entry name" value="INTEGRAL MEMBRANE PROTEIN-RELATED"/>
    <property type="match status" value="1"/>
</dbReference>
<evidence type="ECO:0000256" key="5">
    <source>
        <dbReference type="ARBA" id="ARBA00023157"/>
    </source>
</evidence>
<evidence type="ECO:0000256" key="4">
    <source>
        <dbReference type="ARBA" id="ARBA00023014"/>
    </source>
</evidence>
<keyword evidence="7" id="KW-0472">Membrane</keyword>
<dbReference type="InterPro" id="IPR005805">
    <property type="entry name" value="Rieske_Fe-S_prot_C"/>
</dbReference>
<feature type="transmembrane region" description="Helical" evidence="7">
    <location>
        <begin position="205"/>
        <end position="224"/>
    </location>
</feature>
<feature type="compositionally biased region" description="Basic and acidic residues" evidence="6">
    <location>
        <begin position="1"/>
        <end position="12"/>
    </location>
</feature>
<keyword evidence="12" id="KW-1185">Reference proteome</keyword>
<dbReference type="Pfam" id="PF04173">
    <property type="entry name" value="DoxD"/>
    <property type="match status" value="1"/>
</dbReference>
<keyword evidence="2" id="KW-0479">Metal-binding</keyword>
<keyword evidence="1" id="KW-0001">2Fe-2S</keyword>
<feature type="transmembrane region" description="Helical" evidence="7">
    <location>
        <begin position="20"/>
        <end position="47"/>
    </location>
</feature>
<keyword evidence="4" id="KW-0411">Iron-sulfur</keyword>
<evidence type="ECO:0000313" key="12">
    <source>
        <dbReference type="Proteomes" id="UP001431572"/>
    </source>
</evidence>
<evidence type="ECO:0000313" key="10">
    <source>
        <dbReference type="EMBL" id="WJW67726.1"/>
    </source>
</evidence>
<dbReference type="EMBL" id="JACATZ010000001">
    <property type="protein sequence ID" value="NWJ45862.1"/>
    <property type="molecule type" value="Genomic_DNA"/>
</dbReference>
<dbReference type="PANTHER" id="PTHR39157:SF1">
    <property type="entry name" value="DOXX FAMILY PROTEIN"/>
    <property type="match status" value="1"/>
</dbReference>
<feature type="transmembrane region" description="Helical" evidence="7">
    <location>
        <begin position="116"/>
        <end position="135"/>
    </location>
</feature>
<dbReference type="GO" id="GO:0016705">
    <property type="term" value="F:oxidoreductase activity, acting on paired donors, with incorporation or reduction of molecular oxygen"/>
    <property type="evidence" value="ECO:0007669"/>
    <property type="project" value="UniProtKB-ARBA"/>
</dbReference>
<evidence type="ECO:0000256" key="1">
    <source>
        <dbReference type="ARBA" id="ARBA00022714"/>
    </source>
</evidence>
<keyword evidence="7" id="KW-1133">Transmembrane helix</keyword>
<dbReference type="AlphaFoldDB" id="A0A8T7LZU8"/>
<keyword evidence="5" id="KW-1015">Disulfide bond</keyword>
<sequence length="398" mass="42428">MQPKLKEREPQRTKPAPAPITPPVISASAAVLPLRLFLSISFLYAGIDKLFDLDFLNPNASGYIGNQLTGFAQNSPIGGFLTSVAVPNATLFGVMMLAGELAIGLGTLVGLFSRTAAFFGMVISLTLWVSTTWNVTPFFLASDLPYAMGWLVLALAGAHPVWSLDGQIQLWLNERKRQEILKQGKRAVVHPPNPELVRTQARRHFLAVAGGTLVAGSLTGVAWFNSVSNRNANSTTQSVPIETSPIITSTPVTNPFANNPQPVTTTAQGQFTATTSTPANATKTTAVANTSAPINGKVLGAIASLPVGGSLKFITPDTGDRAIVIHNSNGSVKAFSSICTHEGCEVTYYPNQQYLECPCHGARFDPNTGAVLRRPANRPLKAYNVSVDNSGNIIYQLK</sequence>
<dbReference type="InterPro" id="IPR017941">
    <property type="entry name" value="Rieske_2Fe-2S"/>
</dbReference>
<dbReference type="GO" id="GO:0016020">
    <property type="term" value="C:membrane"/>
    <property type="evidence" value="ECO:0007669"/>
    <property type="project" value="InterPro"/>
</dbReference>
<evidence type="ECO:0000256" key="7">
    <source>
        <dbReference type="SAM" id="Phobius"/>
    </source>
</evidence>
<dbReference type="Gene3D" id="2.102.10.10">
    <property type="entry name" value="Rieske [2Fe-2S] iron-sulphur domain"/>
    <property type="match status" value="1"/>
</dbReference>
<name>A0A8T7LZU8_9CHLR</name>
<dbReference type="Pfam" id="PF00355">
    <property type="entry name" value="Rieske"/>
    <property type="match status" value="1"/>
</dbReference>
<dbReference type="GO" id="GO:0004497">
    <property type="term" value="F:monooxygenase activity"/>
    <property type="evidence" value="ECO:0007669"/>
    <property type="project" value="UniProtKB-ARBA"/>
</dbReference>
<dbReference type="PRINTS" id="PR00162">
    <property type="entry name" value="RIESKE"/>
</dbReference>
<evidence type="ECO:0000259" key="8">
    <source>
        <dbReference type="PROSITE" id="PS51296"/>
    </source>
</evidence>
<dbReference type="RefSeq" id="WP_341469616.1">
    <property type="nucleotide sequence ID" value="NZ_CP128399.1"/>
</dbReference>
<dbReference type="CDD" id="cd03467">
    <property type="entry name" value="Rieske"/>
    <property type="match status" value="1"/>
</dbReference>
<dbReference type="GO" id="GO:0046872">
    <property type="term" value="F:metal ion binding"/>
    <property type="evidence" value="ECO:0007669"/>
    <property type="project" value="UniProtKB-KW"/>
</dbReference>
<protein>
    <submittedName>
        <fullName evidence="9">Rieske 2Fe-2S domain-containing protein</fullName>
    </submittedName>
</protein>
<proteinExistence type="predicted"/>
<gene>
    <name evidence="9" type="ORF">HXX08_08290</name>
    <name evidence="10" type="ORF">OZ401_001001</name>
</gene>
<accession>A0A8T7LZU8</accession>